<feature type="active site" evidence="9">
    <location>
        <position position="269"/>
    </location>
</feature>
<dbReference type="HAMAP" id="MF_01808">
    <property type="entry name" value="Recomb_XerC_XerD"/>
    <property type="match status" value="1"/>
</dbReference>
<evidence type="ECO:0000256" key="8">
    <source>
        <dbReference type="ARBA" id="ARBA00023306"/>
    </source>
</evidence>
<feature type="active site" description="O-(3'-phospho-DNA)-tyrosine intermediate" evidence="9">
    <location>
        <position position="278"/>
    </location>
</feature>
<dbReference type="InterPro" id="IPR010998">
    <property type="entry name" value="Integrase_recombinase_N"/>
</dbReference>
<keyword evidence="7 9" id="KW-0233">DNA recombination</keyword>
<dbReference type="NCBIfam" id="NF001399">
    <property type="entry name" value="PRK00283.1"/>
    <property type="match status" value="1"/>
</dbReference>
<evidence type="ECO:0000256" key="3">
    <source>
        <dbReference type="ARBA" id="ARBA00022618"/>
    </source>
</evidence>
<dbReference type="InterPro" id="IPR050090">
    <property type="entry name" value="Tyrosine_recombinase_XerCD"/>
</dbReference>
<dbReference type="GO" id="GO:0051301">
    <property type="term" value="P:cell division"/>
    <property type="evidence" value="ECO:0007669"/>
    <property type="project" value="UniProtKB-KW"/>
</dbReference>
<feature type="domain" description="Tyr recombinase" evidence="10">
    <location>
        <begin position="108"/>
        <end position="291"/>
    </location>
</feature>
<feature type="domain" description="Core-binding (CB)" evidence="11">
    <location>
        <begin position="1"/>
        <end position="87"/>
    </location>
</feature>
<sequence length="297" mass="32976">MTDAIQRYLTHLARERGFSPRTVEAYRIDLRQLCDHLRGQMGRTPSPPEVDRTAVRAFLGRLVRAGFKKRSIARKLTAVRSLFGHLARQGAVPSDPTAGLRSPKPERRLPRFLDEEEARIAVEMPYPEDASGSRDRAILELFYGGGVRLGELSGLDLDALDVEGGTARVLGKGGKERIVPIGRKASEALRLYLDRRPGLIPPGVPDERALFLNPRGRRLSDRGIQGIVSRRLLRATGRRLGPHALRHSFATHLLNAGADLNAVKDLLGHVSLSTTQVYTHVSVEHLKKVYRQAHPRA</sequence>
<keyword evidence="2 9" id="KW-0963">Cytoplasm</keyword>
<evidence type="ECO:0000256" key="4">
    <source>
        <dbReference type="ARBA" id="ARBA00022829"/>
    </source>
</evidence>
<dbReference type="Gene3D" id="1.10.150.130">
    <property type="match status" value="1"/>
</dbReference>
<protein>
    <recommendedName>
        <fullName evidence="9">Tyrosine recombinase XerC</fullName>
    </recommendedName>
</protein>
<dbReference type="InterPro" id="IPR013762">
    <property type="entry name" value="Integrase-like_cat_sf"/>
</dbReference>
<evidence type="ECO:0000256" key="9">
    <source>
        <dbReference type="HAMAP-Rule" id="MF_01808"/>
    </source>
</evidence>
<evidence type="ECO:0000256" key="6">
    <source>
        <dbReference type="ARBA" id="ARBA00023125"/>
    </source>
</evidence>
<dbReference type="GO" id="GO:0005737">
    <property type="term" value="C:cytoplasm"/>
    <property type="evidence" value="ECO:0007669"/>
    <property type="project" value="UniProtKB-SubCell"/>
</dbReference>
<dbReference type="GO" id="GO:0009037">
    <property type="term" value="F:tyrosine-based site-specific recombinase activity"/>
    <property type="evidence" value="ECO:0007669"/>
    <property type="project" value="UniProtKB-UniRule"/>
</dbReference>
<gene>
    <name evidence="9" type="primary">xerC</name>
    <name evidence="12" type="ORF">A3F84_15800</name>
</gene>
<dbReference type="InterPro" id="IPR004107">
    <property type="entry name" value="Integrase_SAM-like_N"/>
</dbReference>
<dbReference type="PANTHER" id="PTHR30349:SF77">
    <property type="entry name" value="TYROSINE RECOMBINASE XERC"/>
    <property type="match status" value="1"/>
</dbReference>
<evidence type="ECO:0000256" key="2">
    <source>
        <dbReference type="ARBA" id="ARBA00022490"/>
    </source>
</evidence>
<proteinExistence type="inferred from homology"/>
<name>A0A1F6CLI3_HANXR</name>
<evidence type="ECO:0000256" key="5">
    <source>
        <dbReference type="ARBA" id="ARBA00022908"/>
    </source>
</evidence>
<dbReference type="Gene3D" id="1.10.443.10">
    <property type="entry name" value="Intergrase catalytic core"/>
    <property type="match status" value="1"/>
</dbReference>
<organism evidence="12 13">
    <name type="scientific">Handelsmanbacteria sp. (strain RIFCSPLOWO2_12_FULL_64_10)</name>
    <dbReference type="NCBI Taxonomy" id="1817868"/>
    <lineage>
        <taxon>Bacteria</taxon>
        <taxon>Candidatus Handelsmaniibacteriota</taxon>
    </lineage>
</organism>
<feature type="active site" evidence="9">
    <location>
        <position position="172"/>
    </location>
</feature>
<comment type="subunit">
    <text evidence="9">Forms a cyclic heterotetrameric complex composed of two molecules of XerC and two molecules of XerD.</text>
</comment>
<dbReference type="Pfam" id="PF02899">
    <property type="entry name" value="Phage_int_SAM_1"/>
    <property type="match status" value="1"/>
</dbReference>
<comment type="similarity">
    <text evidence="9">Belongs to the 'phage' integrase family. XerC subfamily.</text>
</comment>
<keyword evidence="3 9" id="KW-0132">Cell division</keyword>
<feature type="active site" evidence="9">
    <location>
        <position position="148"/>
    </location>
</feature>
<evidence type="ECO:0000313" key="13">
    <source>
        <dbReference type="Proteomes" id="UP000178606"/>
    </source>
</evidence>
<dbReference type="GO" id="GO:0003677">
    <property type="term" value="F:DNA binding"/>
    <property type="evidence" value="ECO:0007669"/>
    <property type="project" value="UniProtKB-UniRule"/>
</dbReference>
<keyword evidence="8 9" id="KW-0131">Cell cycle</keyword>
<feature type="active site" evidence="9">
    <location>
        <position position="243"/>
    </location>
</feature>
<evidence type="ECO:0000259" key="10">
    <source>
        <dbReference type="PROSITE" id="PS51898"/>
    </source>
</evidence>
<comment type="subcellular location">
    <subcellularLocation>
        <location evidence="1 9">Cytoplasm</location>
    </subcellularLocation>
</comment>
<dbReference type="InterPro" id="IPR023009">
    <property type="entry name" value="Tyrosine_recombinase_XerC/XerD"/>
</dbReference>
<dbReference type="PROSITE" id="PS51898">
    <property type="entry name" value="TYR_RECOMBINASE"/>
    <property type="match status" value="1"/>
</dbReference>
<dbReference type="CDD" id="cd00798">
    <property type="entry name" value="INT_XerDC_C"/>
    <property type="match status" value="1"/>
</dbReference>
<dbReference type="PANTHER" id="PTHR30349">
    <property type="entry name" value="PHAGE INTEGRASE-RELATED"/>
    <property type="match status" value="1"/>
</dbReference>
<keyword evidence="4 9" id="KW-0159">Chromosome partition</keyword>
<dbReference type="SUPFAM" id="SSF47823">
    <property type="entry name" value="lambda integrase-like, N-terminal domain"/>
    <property type="match status" value="1"/>
</dbReference>
<reference evidence="12 13" key="1">
    <citation type="journal article" date="2016" name="Nat. Commun.">
        <title>Thousands of microbial genomes shed light on interconnected biogeochemical processes in an aquifer system.</title>
        <authorList>
            <person name="Anantharaman K."/>
            <person name="Brown C.T."/>
            <person name="Hug L.A."/>
            <person name="Sharon I."/>
            <person name="Castelle C.J."/>
            <person name="Probst A.J."/>
            <person name="Thomas B.C."/>
            <person name="Singh A."/>
            <person name="Wilkins M.J."/>
            <person name="Karaoz U."/>
            <person name="Brodie E.L."/>
            <person name="Williams K.H."/>
            <person name="Hubbard S.S."/>
            <person name="Banfield J.F."/>
        </authorList>
    </citation>
    <scope>NUCLEOTIDE SEQUENCE [LARGE SCALE GENOMIC DNA]</scope>
    <source>
        <strain evidence="13">RIFCSPLOWO2_12_FULL_64_10</strain>
    </source>
</reference>
<dbReference type="GO" id="GO:0007059">
    <property type="term" value="P:chromosome segregation"/>
    <property type="evidence" value="ECO:0007669"/>
    <property type="project" value="UniProtKB-UniRule"/>
</dbReference>
<keyword evidence="6 9" id="KW-0238">DNA-binding</keyword>
<dbReference type="PROSITE" id="PS51900">
    <property type="entry name" value="CB"/>
    <property type="match status" value="1"/>
</dbReference>
<dbReference type="Pfam" id="PF00589">
    <property type="entry name" value="Phage_integrase"/>
    <property type="match status" value="1"/>
</dbReference>
<evidence type="ECO:0000256" key="7">
    <source>
        <dbReference type="ARBA" id="ARBA00023172"/>
    </source>
</evidence>
<dbReference type="GO" id="GO:0006313">
    <property type="term" value="P:DNA transposition"/>
    <property type="evidence" value="ECO:0007669"/>
    <property type="project" value="UniProtKB-UniRule"/>
</dbReference>
<keyword evidence="5 9" id="KW-0229">DNA integration</keyword>
<evidence type="ECO:0000259" key="11">
    <source>
        <dbReference type="PROSITE" id="PS51900"/>
    </source>
</evidence>
<evidence type="ECO:0000256" key="1">
    <source>
        <dbReference type="ARBA" id="ARBA00004496"/>
    </source>
</evidence>
<dbReference type="EMBL" id="MFKF01000220">
    <property type="protein sequence ID" value="OGG49841.1"/>
    <property type="molecule type" value="Genomic_DNA"/>
</dbReference>
<dbReference type="AlphaFoldDB" id="A0A1F6CLI3"/>
<dbReference type="InterPro" id="IPR044068">
    <property type="entry name" value="CB"/>
</dbReference>
<dbReference type="SUPFAM" id="SSF56349">
    <property type="entry name" value="DNA breaking-rejoining enzymes"/>
    <property type="match status" value="1"/>
</dbReference>
<dbReference type="InterPro" id="IPR011010">
    <property type="entry name" value="DNA_brk_join_enz"/>
</dbReference>
<evidence type="ECO:0000313" key="12">
    <source>
        <dbReference type="EMBL" id="OGG49841.1"/>
    </source>
</evidence>
<comment type="function">
    <text evidence="9">Site-specific tyrosine recombinase, which acts by catalyzing the cutting and rejoining of the recombining DNA molecules. The XerC-XerD complex is essential to convert dimers of the bacterial chromosome into monomers to permit their segregation at cell division. It also contributes to the segregational stability of plasmids.</text>
</comment>
<accession>A0A1F6CLI3</accession>
<dbReference type="Proteomes" id="UP000178606">
    <property type="component" value="Unassembled WGS sequence"/>
</dbReference>
<comment type="caution">
    <text evidence="12">The sequence shown here is derived from an EMBL/GenBank/DDBJ whole genome shotgun (WGS) entry which is preliminary data.</text>
</comment>
<feature type="active site" evidence="9">
    <location>
        <position position="246"/>
    </location>
</feature>
<dbReference type="InterPro" id="IPR002104">
    <property type="entry name" value="Integrase_catalytic"/>
</dbReference>